<sequence length="105" mass="12070">MQTARLKLSSGDFTELEDICGKIQEVAKRTGARHSGTIPLPTKKMLIPTRKSPCGGGTETYEKWQMRIHKRIIDIQADETTLRRVMRVEIPEKVHLEIELKEKNK</sequence>
<proteinExistence type="inferred from homology"/>
<comment type="caution">
    <text evidence="6">The sequence shown here is derived from an EMBL/GenBank/DDBJ whole genome shotgun (WGS) entry which is preliminary data.</text>
</comment>
<dbReference type="SMART" id="SM01403">
    <property type="entry name" value="Ribosomal_S10"/>
    <property type="match status" value="1"/>
</dbReference>
<evidence type="ECO:0000256" key="3">
    <source>
        <dbReference type="ARBA" id="ARBA00023274"/>
    </source>
</evidence>
<evidence type="ECO:0000256" key="2">
    <source>
        <dbReference type="ARBA" id="ARBA00022980"/>
    </source>
</evidence>
<feature type="domain" description="Small ribosomal subunit protein uS10" evidence="5">
    <location>
        <begin position="5"/>
        <end position="99"/>
    </location>
</feature>
<keyword evidence="3 4" id="KW-0687">Ribonucleoprotein</keyword>
<dbReference type="InterPro" id="IPR027486">
    <property type="entry name" value="Ribosomal_uS10_dom"/>
</dbReference>
<dbReference type="InterPro" id="IPR001848">
    <property type="entry name" value="Ribosomal_uS10"/>
</dbReference>
<keyword evidence="2 4" id="KW-0689">Ribosomal protein</keyword>
<dbReference type="SUPFAM" id="SSF54999">
    <property type="entry name" value="Ribosomal protein S10"/>
    <property type="match status" value="1"/>
</dbReference>
<organism evidence="6 7">
    <name type="scientific">Candidatus Iainarchaeum sp</name>
    <dbReference type="NCBI Taxonomy" id="3101447"/>
    <lineage>
        <taxon>Archaea</taxon>
        <taxon>Candidatus Iainarchaeota</taxon>
        <taxon>Candidatus Iainarchaeia</taxon>
        <taxon>Candidatus Iainarchaeales</taxon>
        <taxon>Candidatus Iainarchaeaceae</taxon>
        <taxon>Candidatus Iainarchaeum</taxon>
    </lineage>
</organism>
<evidence type="ECO:0000313" key="7">
    <source>
        <dbReference type="Proteomes" id="UP000226712"/>
    </source>
</evidence>
<dbReference type="Pfam" id="PF00338">
    <property type="entry name" value="Ribosomal_S10"/>
    <property type="match status" value="1"/>
</dbReference>
<dbReference type="PRINTS" id="PR00971">
    <property type="entry name" value="RIBOSOMALS10"/>
</dbReference>
<evidence type="ECO:0000256" key="1">
    <source>
        <dbReference type="ARBA" id="ARBA00007102"/>
    </source>
</evidence>
<comment type="similarity">
    <text evidence="1 4">Belongs to the universal ribosomal protein uS10 family.</text>
</comment>
<comment type="subunit">
    <text evidence="4">Part of the 30S ribosomal subunit.</text>
</comment>
<dbReference type="GO" id="GO:0003735">
    <property type="term" value="F:structural constituent of ribosome"/>
    <property type="evidence" value="ECO:0007669"/>
    <property type="project" value="UniProtKB-UniRule"/>
</dbReference>
<dbReference type="Gene3D" id="3.30.70.600">
    <property type="entry name" value="Ribosomal protein S10 domain"/>
    <property type="match status" value="1"/>
</dbReference>
<evidence type="ECO:0000313" key="6">
    <source>
        <dbReference type="EMBL" id="MAG18046.1"/>
    </source>
</evidence>
<dbReference type="GO" id="GO:0000049">
    <property type="term" value="F:tRNA binding"/>
    <property type="evidence" value="ECO:0007669"/>
    <property type="project" value="UniProtKB-UniRule"/>
</dbReference>
<gene>
    <name evidence="4" type="primary">rps10</name>
    <name evidence="6" type="ORF">CL944_01065</name>
</gene>
<dbReference type="PANTHER" id="PTHR11700">
    <property type="entry name" value="30S RIBOSOMAL PROTEIN S10 FAMILY MEMBER"/>
    <property type="match status" value="1"/>
</dbReference>
<evidence type="ECO:0000256" key="4">
    <source>
        <dbReference type="HAMAP-Rule" id="MF_00508"/>
    </source>
</evidence>
<accession>A0A2D6LPB0</accession>
<dbReference type="EMBL" id="NZBD01000004">
    <property type="protein sequence ID" value="MAG18046.1"/>
    <property type="molecule type" value="Genomic_DNA"/>
</dbReference>
<dbReference type="InterPro" id="IPR036838">
    <property type="entry name" value="Ribosomal_uS10_dom_sf"/>
</dbReference>
<name>A0A2D6LPB0_9ARCH</name>
<dbReference type="HAMAP" id="MF_00508">
    <property type="entry name" value="Ribosomal_uS10"/>
    <property type="match status" value="1"/>
</dbReference>
<protein>
    <recommendedName>
        <fullName evidence="4">Small ribosomal subunit protein uS10</fullName>
    </recommendedName>
</protein>
<dbReference type="NCBIfam" id="TIGR01046">
    <property type="entry name" value="uS10_euk_arch"/>
    <property type="match status" value="1"/>
</dbReference>
<dbReference type="GO" id="GO:0015935">
    <property type="term" value="C:small ribosomal subunit"/>
    <property type="evidence" value="ECO:0007669"/>
    <property type="project" value="UniProtKB-UniRule"/>
</dbReference>
<dbReference type="GO" id="GO:0006412">
    <property type="term" value="P:translation"/>
    <property type="evidence" value="ECO:0007669"/>
    <property type="project" value="UniProtKB-UniRule"/>
</dbReference>
<reference evidence="7" key="1">
    <citation type="submission" date="2017-09" db="EMBL/GenBank/DDBJ databases">
        <title>The Reconstruction of 2,631 Draft Metagenome-Assembled Genomes from the Global Oceans.</title>
        <authorList>
            <person name="Tully B.J."/>
            <person name="Graham E.D."/>
            <person name="Heidelberg J.F."/>
        </authorList>
    </citation>
    <scope>NUCLEOTIDE SEQUENCE [LARGE SCALE GENOMIC DNA]</scope>
</reference>
<comment type="function">
    <text evidence="4">Involved in the binding of tRNA to the ribosomes.</text>
</comment>
<dbReference type="Proteomes" id="UP000226712">
    <property type="component" value="Unassembled WGS sequence"/>
</dbReference>
<dbReference type="AlphaFoldDB" id="A0A2D6LPB0"/>
<dbReference type="InterPro" id="IPR005729">
    <property type="entry name" value="Ribosomal_uS10_euk/arc"/>
</dbReference>
<evidence type="ECO:0000259" key="5">
    <source>
        <dbReference type="SMART" id="SM01403"/>
    </source>
</evidence>